<accession>A0A2L1TWT7</accession>
<dbReference type="GeneID" id="64217771"/>
<organism evidence="1 2">
    <name type="scientific">Paenibacillus larvae subsp. larvae</name>
    <dbReference type="NCBI Taxonomy" id="147375"/>
    <lineage>
        <taxon>Bacteria</taxon>
        <taxon>Bacillati</taxon>
        <taxon>Bacillota</taxon>
        <taxon>Bacilli</taxon>
        <taxon>Bacillales</taxon>
        <taxon>Paenibacillaceae</taxon>
        <taxon>Paenibacillus</taxon>
    </lineage>
</organism>
<dbReference type="AlphaFoldDB" id="A0A2L1TWT7"/>
<protein>
    <submittedName>
        <fullName evidence="1">Uncharacterized protein</fullName>
    </submittedName>
</protein>
<gene>
    <name evidence="1" type="ORF">ERICIII_00956</name>
</gene>
<proteinExistence type="predicted"/>
<dbReference type="STRING" id="147375.BXP28_21160"/>
<dbReference type="Proteomes" id="UP000239833">
    <property type="component" value="Chromosome"/>
</dbReference>
<evidence type="ECO:0000313" key="1">
    <source>
        <dbReference type="EMBL" id="AVF25161.1"/>
    </source>
</evidence>
<name>A0A2L1TWT7_9BACL</name>
<sequence precursor="true">MKKNECDFEQKNLCFAMIFFLLFFVLVPNGVSARNNDGFSKENIFVDADIYSVNNLLQEIESIPLELIKTNDASAIKNHLNSINSDLYVTSEKESLNDEVILKRAKRGVWQCSLEIGKLVVMNALPIAKIVNIKEYVKALGGVWNTAKLLVGATNASEKLGALGALIAELSGFTAVKKACWD</sequence>
<dbReference type="EMBL" id="CP019655">
    <property type="protein sequence ID" value="AVF25161.1"/>
    <property type="molecule type" value="Genomic_DNA"/>
</dbReference>
<evidence type="ECO:0000313" key="2">
    <source>
        <dbReference type="Proteomes" id="UP000239833"/>
    </source>
</evidence>
<reference evidence="2" key="1">
    <citation type="submission" date="2017-02" db="EMBL/GenBank/DDBJ databases">
        <title>Delineation of Paenibacillus larvae strains originating from foulbrood outbreaks.</title>
        <authorList>
            <person name="Beims H."/>
            <person name="Bunk B."/>
            <person name="Sproeer C."/>
            <person name="Mohr K.I."/>
            <person name="Pradella S."/>
            <person name="Guenther G."/>
            <person name="Rohde M."/>
            <person name="von der Ohe W."/>
            <person name="Steinert M."/>
        </authorList>
    </citation>
    <scope>NUCLEOTIDE SEQUENCE [LARGE SCALE GENOMIC DNA]</scope>
    <source>
        <strain evidence="2">Eric_III</strain>
    </source>
</reference>
<dbReference type="RefSeq" id="WP_077996895.1">
    <property type="nucleotide sequence ID" value="NZ_CP019655.1"/>
</dbReference>